<dbReference type="InterPro" id="IPR010432">
    <property type="entry name" value="RDD"/>
</dbReference>
<evidence type="ECO:0000256" key="4">
    <source>
        <dbReference type="ARBA" id="ARBA00022989"/>
    </source>
</evidence>
<proteinExistence type="predicted"/>
<evidence type="ECO:0000256" key="6">
    <source>
        <dbReference type="SAM" id="Phobius"/>
    </source>
</evidence>
<sequence length="205" mass="23302">MDSNIDFSNYTLHELQSSAKAIDRELYPERAKLIDELIQQKQQEPEYKESEVVAGELASRGHRFAAAIVDFLIILIAFVPFIIYFGFERMEEESLEIIASSFIYGLVVTLILNGYLLYTYGQTIGKHYMGIRIENLDGTQASFTKICFKRMLPMQVIGIIPSAGEIISVIINPLFIFGKEQRCLHDYIAKTKVSYVDIDNQTSAP</sequence>
<evidence type="ECO:0000256" key="3">
    <source>
        <dbReference type="ARBA" id="ARBA00022692"/>
    </source>
</evidence>
<evidence type="ECO:0000259" key="7">
    <source>
        <dbReference type="Pfam" id="PF06271"/>
    </source>
</evidence>
<organism evidence="8 9">
    <name type="scientific">Psychrosphaera aquimarina</name>
    <dbReference type="NCBI Taxonomy" id="2044854"/>
    <lineage>
        <taxon>Bacteria</taxon>
        <taxon>Pseudomonadati</taxon>
        <taxon>Pseudomonadota</taxon>
        <taxon>Gammaproteobacteria</taxon>
        <taxon>Alteromonadales</taxon>
        <taxon>Pseudoalteromonadaceae</taxon>
        <taxon>Psychrosphaera</taxon>
    </lineage>
</organism>
<evidence type="ECO:0000256" key="2">
    <source>
        <dbReference type="ARBA" id="ARBA00022475"/>
    </source>
</evidence>
<dbReference type="PANTHER" id="PTHR36115:SF4">
    <property type="entry name" value="MEMBRANE PROTEIN"/>
    <property type="match status" value="1"/>
</dbReference>
<keyword evidence="2" id="KW-1003">Cell membrane</keyword>
<comment type="subcellular location">
    <subcellularLocation>
        <location evidence="1">Cell membrane</location>
        <topology evidence="1">Multi-pass membrane protein</topology>
    </subcellularLocation>
</comment>
<dbReference type="InterPro" id="IPR051791">
    <property type="entry name" value="Pra-immunoreactive"/>
</dbReference>
<gene>
    <name evidence="8" type="ORF">RT723_05770</name>
</gene>
<dbReference type="Pfam" id="PF06271">
    <property type="entry name" value="RDD"/>
    <property type="match status" value="1"/>
</dbReference>
<evidence type="ECO:0000256" key="5">
    <source>
        <dbReference type="ARBA" id="ARBA00023136"/>
    </source>
</evidence>
<keyword evidence="3 6" id="KW-0812">Transmembrane</keyword>
<dbReference type="Proteomes" id="UP001257914">
    <property type="component" value="Unassembled WGS sequence"/>
</dbReference>
<feature type="transmembrane region" description="Helical" evidence="6">
    <location>
        <begin position="97"/>
        <end position="118"/>
    </location>
</feature>
<name>A0ABU3QYL5_9GAMM</name>
<feature type="transmembrane region" description="Helical" evidence="6">
    <location>
        <begin position="64"/>
        <end position="85"/>
    </location>
</feature>
<reference evidence="8 9" key="1">
    <citation type="submission" date="2023-10" db="EMBL/GenBank/DDBJ databases">
        <title>Psychrosphaera aquimaarina strain SW33 isolated from seawater.</title>
        <authorList>
            <person name="Bayburt H."/>
            <person name="Kim J.M."/>
            <person name="Choi B.J."/>
            <person name="Jeon C.O."/>
        </authorList>
    </citation>
    <scope>NUCLEOTIDE SEQUENCE [LARGE SCALE GENOMIC DNA]</scope>
    <source>
        <strain evidence="8 9">KCTC 52743</strain>
    </source>
</reference>
<evidence type="ECO:0000313" key="9">
    <source>
        <dbReference type="Proteomes" id="UP001257914"/>
    </source>
</evidence>
<feature type="domain" description="RDD" evidence="7">
    <location>
        <begin position="58"/>
        <end position="190"/>
    </location>
</feature>
<dbReference type="PANTHER" id="PTHR36115">
    <property type="entry name" value="PROLINE-RICH ANTIGEN HOMOLOG-RELATED"/>
    <property type="match status" value="1"/>
</dbReference>
<keyword evidence="4 6" id="KW-1133">Transmembrane helix</keyword>
<accession>A0ABU3QYL5</accession>
<dbReference type="EMBL" id="JAWCUA010000003">
    <property type="protein sequence ID" value="MDU0112517.1"/>
    <property type="molecule type" value="Genomic_DNA"/>
</dbReference>
<protein>
    <submittedName>
        <fullName evidence="8">RDD family protein</fullName>
    </submittedName>
</protein>
<evidence type="ECO:0000256" key="1">
    <source>
        <dbReference type="ARBA" id="ARBA00004651"/>
    </source>
</evidence>
<keyword evidence="5 6" id="KW-0472">Membrane</keyword>
<evidence type="ECO:0000313" key="8">
    <source>
        <dbReference type="EMBL" id="MDU0112517.1"/>
    </source>
</evidence>
<dbReference type="RefSeq" id="WP_315946233.1">
    <property type="nucleotide sequence ID" value="NZ_JAWCUA010000003.1"/>
</dbReference>
<keyword evidence="9" id="KW-1185">Reference proteome</keyword>
<comment type="caution">
    <text evidence="8">The sequence shown here is derived from an EMBL/GenBank/DDBJ whole genome shotgun (WGS) entry which is preliminary data.</text>
</comment>